<protein>
    <recommendedName>
        <fullName evidence="13">Glycosyltransferase RgtA/B/C/D-like domain-containing protein</fullName>
    </recommendedName>
</protein>
<evidence type="ECO:0000256" key="5">
    <source>
        <dbReference type="ARBA" id="ARBA00022679"/>
    </source>
</evidence>
<comment type="pathway">
    <text evidence="2">Glycolipid biosynthesis; glycosylphosphatidylinositol-anchor biosynthesis.</text>
</comment>
<keyword evidence="3" id="KW-0337">GPI-anchor biosynthesis</keyword>
<evidence type="ECO:0000256" key="3">
    <source>
        <dbReference type="ARBA" id="ARBA00022502"/>
    </source>
</evidence>
<feature type="transmembrane region" description="Helical" evidence="10">
    <location>
        <begin position="195"/>
        <end position="227"/>
    </location>
</feature>
<keyword evidence="7" id="KW-0256">Endoplasmic reticulum</keyword>
<feature type="transmembrane region" description="Helical" evidence="10">
    <location>
        <begin position="156"/>
        <end position="175"/>
    </location>
</feature>
<evidence type="ECO:0000256" key="4">
    <source>
        <dbReference type="ARBA" id="ARBA00022676"/>
    </source>
</evidence>
<evidence type="ECO:0000256" key="7">
    <source>
        <dbReference type="ARBA" id="ARBA00022824"/>
    </source>
</evidence>
<dbReference type="GO" id="GO:0006506">
    <property type="term" value="P:GPI anchor biosynthetic process"/>
    <property type="evidence" value="ECO:0007669"/>
    <property type="project" value="UniProtKB-UniPathway"/>
</dbReference>
<feature type="transmembrane region" description="Helical" evidence="10">
    <location>
        <begin position="369"/>
        <end position="388"/>
    </location>
</feature>
<evidence type="ECO:0000256" key="8">
    <source>
        <dbReference type="ARBA" id="ARBA00022989"/>
    </source>
</evidence>
<feature type="transmembrane region" description="Helical" evidence="10">
    <location>
        <begin position="123"/>
        <end position="144"/>
    </location>
</feature>
<evidence type="ECO:0000256" key="10">
    <source>
        <dbReference type="SAM" id="Phobius"/>
    </source>
</evidence>
<feature type="transmembrane region" description="Helical" evidence="10">
    <location>
        <begin position="299"/>
        <end position="316"/>
    </location>
</feature>
<keyword evidence="4" id="KW-0328">Glycosyltransferase</keyword>
<evidence type="ECO:0000256" key="2">
    <source>
        <dbReference type="ARBA" id="ARBA00004687"/>
    </source>
</evidence>
<feature type="transmembrane region" description="Helical" evidence="10">
    <location>
        <begin position="239"/>
        <end position="259"/>
    </location>
</feature>
<dbReference type="Proteomes" id="UP000585721">
    <property type="component" value="Unassembled WGS sequence"/>
</dbReference>
<feature type="transmembrane region" description="Helical" evidence="10">
    <location>
        <begin position="321"/>
        <end position="339"/>
    </location>
</feature>
<keyword evidence="12" id="KW-1185">Reference proteome</keyword>
<accession>A0A841GQJ1</accession>
<dbReference type="RefSeq" id="WP_188026603.1">
    <property type="nucleotide sequence ID" value="NZ_JACHGR010000005.1"/>
</dbReference>
<organism evidence="11 12">
    <name type="scientific">Tolumonas osonensis</name>
    <dbReference type="NCBI Taxonomy" id="675874"/>
    <lineage>
        <taxon>Bacteria</taxon>
        <taxon>Pseudomonadati</taxon>
        <taxon>Pseudomonadota</taxon>
        <taxon>Gammaproteobacteria</taxon>
        <taxon>Aeromonadales</taxon>
        <taxon>Aeromonadaceae</taxon>
        <taxon>Tolumonas</taxon>
    </lineage>
</organism>
<evidence type="ECO:0008006" key="13">
    <source>
        <dbReference type="Google" id="ProtNLM"/>
    </source>
</evidence>
<keyword evidence="6 10" id="KW-0812">Transmembrane</keyword>
<keyword evidence="5" id="KW-0808">Transferase</keyword>
<evidence type="ECO:0000313" key="11">
    <source>
        <dbReference type="EMBL" id="MBB6055863.1"/>
    </source>
</evidence>
<dbReference type="PANTHER" id="PTHR12468">
    <property type="entry name" value="GPI MANNOSYLTRANSFERASE 2"/>
    <property type="match status" value="1"/>
</dbReference>
<keyword evidence="8 10" id="KW-1133">Transmembrane helix</keyword>
<dbReference type="UniPathway" id="UPA00196"/>
<reference evidence="11 12" key="1">
    <citation type="submission" date="2020-08" db="EMBL/GenBank/DDBJ databases">
        <title>Genomic Encyclopedia of Type Strains, Phase IV (KMG-IV): sequencing the most valuable type-strain genomes for metagenomic binning, comparative biology and taxonomic classification.</title>
        <authorList>
            <person name="Goeker M."/>
        </authorList>
    </citation>
    <scope>NUCLEOTIDE SEQUENCE [LARGE SCALE GENOMIC DNA]</scope>
    <source>
        <strain evidence="11 12">DSM 22975</strain>
    </source>
</reference>
<evidence type="ECO:0000313" key="12">
    <source>
        <dbReference type="Proteomes" id="UP000585721"/>
    </source>
</evidence>
<evidence type="ECO:0000256" key="6">
    <source>
        <dbReference type="ARBA" id="ARBA00022692"/>
    </source>
</evidence>
<feature type="transmembrane region" description="Helical" evidence="10">
    <location>
        <begin position="20"/>
        <end position="40"/>
    </location>
</feature>
<evidence type="ECO:0000256" key="9">
    <source>
        <dbReference type="ARBA" id="ARBA00023136"/>
    </source>
</evidence>
<evidence type="ECO:0000256" key="1">
    <source>
        <dbReference type="ARBA" id="ARBA00004477"/>
    </source>
</evidence>
<keyword evidence="9 10" id="KW-0472">Membrane</keyword>
<dbReference type="PANTHER" id="PTHR12468:SF2">
    <property type="entry name" value="GPI MANNOSYLTRANSFERASE 2"/>
    <property type="match status" value="1"/>
</dbReference>
<gene>
    <name evidence="11" type="ORF">HNR75_001781</name>
</gene>
<dbReference type="GO" id="GO:0016020">
    <property type="term" value="C:membrane"/>
    <property type="evidence" value="ECO:0007669"/>
    <property type="project" value="GOC"/>
</dbReference>
<name>A0A841GQJ1_9GAMM</name>
<dbReference type="GO" id="GO:0000009">
    <property type="term" value="F:alpha-1,6-mannosyltransferase activity"/>
    <property type="evidence" value="ECO:0007669"/>
    <property type="project" value="InterPro"/>
</dbReference>
<dbReference type="GO" id="GO:0004376">
    <property type="term" value="F:GPI mannosyltransferase activity"/>
    <property type="evidence" value="ECO:0007669"/>
    <property type="project" value="InterPro"/>
</dbReference>
<comment type="subcellular location">
    <subcellularLocation>
        <location evidence="1">Endoplasmic reticulum membrane</location>
        <topology evidence="1">Multi-pass membrane protein</topology>
    </subcellularLocation>
</comment>
<dbReference type="EMBL" id="JACHGR010000005">
    <property type="protein sequence ID" value="MBB6055863.1"/>
    <property type="molecule type" value="Genomic_DNA"/>
</dbReference>
<sequence>MQTDKIDVIYAPLHISRQDWGIIALAFVVSRILLYAIGYFGAMHYNVETDQIGQINLLDSLETDVWSVFCQFDCAWFKSIADVGYDAYPHGLTTGHAANWAFFPLFPMLGHYIAEALGVPSLYGFYVITNIASFAMLPLFFLCLRQLGQEVDVARFGVLMLAFSPYTVYFIAPYTEALFLASTMALFLFAYRHQWLWVAVAGIIMTGTRNIGVMVVFSVGILALQAYGWKELVKLGDRGMRVILAIWFIPLIMFLYMYYMHYHVGDAFSFKNIQLAWGRIFGNPFGYWLEGFETGGRKIYLSVMIVVGWALNIYLIKQKRYAEALFMFICTFVPITTSTNTVPRYMFGLYPTSLAIVLIARNRPNLRPIMLAISALLSSYFVIAWVNAKFFTV</sequence>
<dbReference type="GO" id="GO:0031501">
    <property type="term" value="C:mannosyltransferase complex"/>
    <property type="evidence" value="ECO:0007669"/>
    <property type="project" value="TreeGrafter"/>
</dbReference>
<comment type="caution">
    <text evidence="11">The sequence shown here is derived from an EMBL/GenBank/DDBJ whole genome shotgun (WGS) entry which is preliminary data.</text>
</comment>
<dbReference type="InterPro" id="IPR007315">
    <property type="entry name" value="PIG-V/Gpi18"/>
</dbReference>
<proteinExistence type="predicted"/>
<dbReference type="AlphaFoldDB" id="A0A841GQJ1"/>